<protein>
    <submittedName>
        <fullName evidence="1">Uncharacterized protein</fullName>
    </submittedName>
</protein>
<sequence>MNEKAAAKGAKSSLFHGGGRWAQRREVAFYLLWKEYLAMSPSYDLARQMRAGQLPAETKLPDDFEAVLSVYDDLGDVRHVSFDDWWVGTGMEFFGHHGDKPRVGFVATLSAKRADLAEQLQQKADEYVQGRWVEQGKQRSAVVAIPLGLTKAQVAKQVAAILGQYPENQKGFVREGPKYRLSGTKLDSKSLFKYIACLWLKAAKPDYTLWQIGAEAKLSTTYSDRLRGPKPSRHQQTDDRTALKILTSRALNRGHMIAENAARGIFPSYAKCEQAMPVDFPFIQRQRVGRLKTV</sequence>
<keyword evidence="2" id="KW-1185">Reference proteome</keyword>
<organism evidence="1 2">
    <name type="scientific">Sphingopyxis panaciterrulae</name>
    <dbReference type="NCBI Taxonomy" id="462372"/>
    <lineage>
        <taxon>Bacteria</taxon>
        <taxon>Pseudomonadati</taxon>
        <taxon>Pseudomonadota</taxon>
        <taxon>Alphaproteobacteria</taxon>
        <taxon>Sphingomonadales</taxon>
        <taxon>Sphingomonadaceae</taxon>
        <taxon>Sphingopyxis</taxon>
    </lineage>
</organism>
<dbReference type="AlphaFoldDB" id="A0A7W9B366"/>
<gene>
    <name evidence="1" type="ORF">FHR21_000542</name>
</gene>
<evidence type="ECO:0000313" key="2">
    <source>
        <dbReference type="Proteomes" id="UP000537161"/>
    </source>
</evidence>
<dbReference type="EMBL" id="JACIJH010000001">
    <property type="protein sequence ID" value="MBB5705217.1"/>
    <property type="molecule type" value="Genomic_DNA"/>
</dbReference>
<dbReference type="Proteomes" id="UP000537161">
    <property type="component" value="Unassembled WGS sequence"/>
</dbReference>
<name>A0A7W9B366_9SPHN</name>
<proteinExistence type="predicted"/>
<accession>A0A7W9B366</accession>
<evidence type="ECO:0000313" key="1">
    <source>
        <dbReference type="EMBL" id="MBB5705217.1"/>
    </source>
</evidence>
<reference evidence="1 2" key="1">
    <citation type="submission" date="2020-08" db="EMBL/GenBank/DDBJ databases">
        <title>Genomic Encyclopedia of Type Strains, Phase IV (KMG-IV): sequencing the most valuable type-strain genomes for metagenomic binning, comparative biology and taxonomic classification.</title>
        <authorList>
            <person name="Goeker M."/>
        </authorList>
    </citation>
    <scope>NUCLEOTIDE SEQUENCE [LARGE SCALE GENOMIC DNA]</scope>
    <source>
        <strain evidence="1 2">DSM 27163</strain>
    </source>
</reference>
<dbReference type="RefSeq" id="WP_184095036.1">
    <property type="nucleotide sequence ID" value="NZ_JACIJH010000001.1"/>
</dbReference>
<comment type="caution">
    <text evidence="1">The sequence shown here is derived from an EMBL/GenBank/DDBJ whole genome shotgun (WGS) entry which is preliminary data.</text>
</comment>